<dbReference type="Proteomes" id="UP000308430">
    <property type="component" value="Unassembled WGS sequence"/>
</dbReference>
<keyword evidence="1" id="KW-0805">Transcription regulation</keyword>
<dbReference type="PRINTS" id="PR00035">
    <property type="entry name" value="HTHGNTR"/>
</dbReference>
<dbReference type="SMART" id="SM00895">
    <property type="entry name" value="FCD"/>
    <property type="match status" value="1"/>
</dbReference>
<dbReference type="Gene3D" id="1.20.120.530">
    <property type="entry name" value="GntR ligand-binding domain-like"/>
    <property type="match status" value="1"/>
</dbReference>
<dbReference type="InterPro" id="IPR036390">
    <property type="entry name" value="WH_DNA-bd_sf"/>
</dbReference>
<dbReference type="AlphaFoldDB" id="A0A4S4B1W2"/>
<organism evidence="5 6">
    <name type="scientific">Pseudothauera nasutitermitis</name>
    <dbReference type="NCBI Taxonomy" id="2565930"/>
    <lineage>
        <taxon>Bacteria</taxon>
        <taxon>Pseudomonadati</taxon>
        <taxon>Pseudomonadota</taxon>
        <taxon>Betaproteobacteria</taxon>
        <taxon>Rhodocyclales</taxon>
        <taxon>Zoogloeaceae</taxon>
        <taxon>Pseudothauera</taxon>
    </lineage>
</organism>
<dbReference type="InterPro" id="IPR000524">
    <property type="entry name" value="Tscrpt_reg_HTH_GntR"/>
</dbReference>
<dbReference type="EMBL" id="SSOC01000002">
    <property type="protein sequence ID" value="THF66526.1"/>
    <property type="molecule type" value="Genomic_DNA"/>
</dbReference>
<dbReference type="PANTHER" id="PTHR43537:SF51">
    <property type="entry name" value="HTH-TYPE TRANSCRIPTIONAL REGULATOR LGOR-RELATED"/>
    <property type="match status" value="1"/>
</dbReference>
<dbReference type="Pfam" id="PF00392">
    <property type="entry name" value="GntR"/>
    <property type="match status" value="1"/>
</dbReference>
<dbReference type="OrthoDB" id="5296437at2"/>
<evidence type="ECO:0000256" key="2">
    <source>
        <dbReference type="ARBA" id="ARBA00023125"/>
    </source>
</evidence>
<evidence type="ECO:0000256" key="3">
    <source>
        <dbReference type="ARBA" id="ARBA00023163"/>
    </source>
</evidence>
<proteinExistence type="predicted"/>
<dbReference type="GO" id="GO:0003677">
    <property type="term" value="F:DNA binding"/>
    <property type="evidence" value="ECO:0007669"/>
    <property type="project" value="UniProtKB-KW"/>
</dbReference>
<gene>
    <name evidence="5" type="ORF">E6C76_06730</name>
</gene>
<dbReference type="SUPFAM" id="SSF46785">
    <property type="entry name" value="Winged helix' DNA-binding domain"/>
    <property type="match status" value="1"/>
</dbReference>
<dbReference type="InterPro" id="IPR011711">
    <property type="entry name" value="GntR_C"/>
</dbReference>
<keyword evidence="2" id="KW-0238">DNA-binding</keyword>
<evidence type="ECO:0000313" key="5">
    <source>
        <dbReference type="EMBL" id="THF66526.1"/>
    </source>
</evidence>
<dbReference type="PROSITE" id="PS50949">
    <property type="entry name" value="HTH_GNTR"/>
    <property type="match status" value="1"/>
</dbReference>
<keyword evidence="3" id="KW-0804">Transcription</keyword>
<evidence type="ECO:0000256" key="1">
    <source>
        <dbReference type="ARBA" id="ARBA00023015"/>
    </source>
</evidence>
<feature type="domain" description="HTH gntR-type" evidence="4">
    <location>
        <begin position="2"/>
        <end position="70"/>
    </location>
</feature>
<dbReference type="GO" id="GO:0003700">
    <property type="term" value="F:DNA-binding transcription factor activity"/>
    <property type="evidence" value="ECO:0007669"/>
    <property type="project" value="InterPro"/>
</dbReference>
<dbReference type="SUPFAM" id="SSF48008">
    <property type="entry name" value="GntR ligand-binding domain-like"/>
    <property type="match status" value="1"/>
</dbReference>
<name>A0A4S4B1W2_9RHOO</name>
<protein>
    <submittedName>
        <fullName evidence="5">FadR family transcriptional regulator</fullName>
    </submittedName>
</protein>
<evidence type="ECO:0000313" key="6">
    <source>
        <dbReference type="Proteomes" id="UP000308430"/>
    </source>
</evidence>
<evidence type="ECO:0000259" key="4">
    <source>
        <dbReference type="PROSITE" id="PS50949"/>
    </source>
</evidence>
<dbReference type="SMART" id="SM00345">
    <property type="entry name" value="HTH_GNTR"/>
    <property type="match status" value="1"/>
</dbReference>
<comment type="caution">
    <text evidence="5">The sequence shown here is derived from an EMBL/GenBank/DDBJ whole genome shotgun (WGS) entry which is preliminary data.</text>
</comment>
<dbReference type="InterPro" id="IPR008920">
    <property type="entry name" value="TF_FadR/GntR_C"/>
</dbReference>
<accession>A0A4S4B1W2</accession>
<dbReference type="Gene3D" id="1.10.10.10">
    <property type="entry name" value="Winged helix-like DNA-binding domain superfamily/Winged helix DNA-binding domain"/>
    <property type="match status" value="1"/>
</dbReference>
<reference evidence="5 6" key="1">
    <citation type="submission" date="2019-04" db="EMBL/GenBank/DDBJ databases">
        <title>Azoarcus nasutitermitis sp. nov. isolated from termite nest.</title>
        <authorList>
            <person name="Lin S.-Y."/>
            <person name="Hameed A."/>
            <person name="Hsu Y.-H."/>
            <person name="Young C.-C."/>
        </authorList>
    </citation>
    <scope>NUCLEOTIDE SEQUENCE [LARGE SCALE GENOMIC DNA]</scope>
    <source>
        <strain evidence="5 6">CC-YHH838</strain>
    </source>
</reference>
<dbReference type="RefSeq" id="WP_136347467.1">
    <property type="nucleotide sequence ID" value="NZ_SSOC01000002.1"/>
</dbReference>
<sequence length="233" mass="24422">MPSVSSIAAQALQRRIVSGEFAQGAMLPAQRELAESLNISRASLREAVSMLEALGLVRAQAGKGVLVTWGRKADPEHVPAGPSAVPPNALFEFRQALEPAWAGLAAQRASAADHAELHAIQQEMENALAAGDLVHASEMDLRFHLRLAGLSGNPLMRAAAAQFSAQIAHCLRLPFADVGGMWAPADEHRAILAAIEAGDGAAAARAMRAHLDSAAARTGIDFARPDTPSSPRP</sequence>
<dbReference type="InterPro" id="IPR036388">
    <property type="entry name" value="WH-like_DNA-bd_sf"/>
</dbReference>
<dbReference type="PANTHER" id="PTHR43537">
    <property type="entry name" value="TRANSCRIPTIONAL REGULATOR, GNTR FAMILY"/>
    <property type="match status" value="1"/>
</dbReference>
<dbReference type="CDD" id="cd07377">
    <property type="entry name" value="WHTH_GntR"/>
    <property type="match status" value="1"/>
</dbReference>
<keyword evidence="6" id="KW-1185">Reference proteome</keyword>
<dbReference type="Pfam" id="PF07729">
    <property type="entry name" value="FCD"/>
    <property type="match status" value="1"/>
</dbReference>